<feature type="domain" description="Isochorismatase-like" evidence="2">
    <location>
        <begin position="4"/>
        <end position="146"/>
    </location>
</feature>
<dbReference type="EMBL" id="NXIF01000026">
    <property type="protein sequence ID" value="PKI80910.1"/>
    <property type="molecule type" value="Genomic_DNA"/>
</dbReference>
<dbReference type="GO" id="GO:0016787">
    <property type="term" value="F:hydrolase activity"/>
    <property type="evidence" value="ECO:0007669"/>
    <property type="project" value="UniProtKB-KW"/>
</dbReference>
<evidence type="ECO:0000313" key="4">
    <source>
        <dbReference type="Proteomes" id="UP000233248"/>
    </source>
</evidence>
<dbReference type="RefSeq" id="WP_101184634.1">
    <property type="nucleotide sequence ID" value="NZ_CP031218.1"/>
</dbReference>
<dbReference type="SUPFAM" id="SSF52499">
    <property type="entry name" value="Isochorismatase-like hydrolases"/>
    <property type="match status" value="1"/>
</dbReference>
<dbReference type="PANTHER" id="PTHR43540:SF1">
    <property type="entry name" value="ISOCHORISMATASE HYDROLASE"/>
    <property type="match status" value="1"/>
</dbReference>
<evidence type="ECO:0000313" key="3">
    <source>
        <dbReference type="EMBL" id="PKI80910.1"/>
    </source>
</evidence>
<dbReference type="InterPro" id="IPR050272">
    <property type="entry name" value="Isochorismatase-like_hydrls"/>
</dbReference>
<dbReference type="OrthoDB" id="9791276at2"/>
<organism evidence="3 4">
    <name type="scientific">Malaciobacter halophilus</name>
    <dbReference type="NCBI Taxonomy" id="197482"/>
    <lineage>
        <taxon>Bacteria</taxon>
        <taxon>Pseudomonadati</taxon>
        <taxon>Campylobacterota</taxon>
        <taxon>Epsilonproteobacteria</taxon>
        <taxon>Campylobacterales</taxon>
        <taxon>Arcobacteraceae</taxon>
        <taxon>Malaciobacter</taxon>
    </lineage>
</organism>
<dbReference type="Gene3D" id="3.40.50.850">
    <property type="entry name" value="Isochorismatase-like"/>
    <property type="match status" value="1"/>
</dbReference>
<dbReference type="KEGG" id="ahs:AHALO_2318"/>
<sequence>MNKALLIIDIQNDYFEKGKNPLVNSNEASLKAKEVLTHFRKNKLPVFHIQHINTKKDATFFVCDTKGVNIHENVAPLSSEVVIKKNFPNSFLKTKLKEELEKKDIKELVICGMMSHMCIDSTTRAAFDLAYKCTVLSDACATKDLEFLGEKIPAKTVHNSYMAALKTVFSQVISVKEYINQS</sequence>
<dbReference type="InterPro" id="IPR000868">
    <property type="entry name" value="Isochorismatase-like_dom"/>
</dbReference>
<dbReference type="CDD" id="cd01014">
    <property type="entry name" value="nicotinamidase_related"/>
    <property type="match status" value="1"/>
</dbReference>
<dbReference type="Proteomes" id="UP000233248">
    <property type="component" value="Unassembled WGS sequence"/>
</dbReference>
<dbReference type="Pfam" id="PF00857">
    <property type="entry name" value="Isochorismatase"/>
    <property type="match status" value="1"/>
</dbReference>
<dbReference type="PANTHER" id="PTHR43540">
    <property type="entry name" value="PEROXYUREIDOACRYLATE/UREIDOACRYLATE AMIDOHYDROLASE-RELATED"/>
    <property type="match status" value="1"/>
</dbReference>
<reference evidence="3 4" key="1">
    <citation type="submission" date="2017-09" db="EMBL/GenBank/DDBJ databases">
        <title>Genomics of the genus Arcobacter.</title>
        <authorList>
            <person name="Perez-Cataluna A."/>
            <person name="Figueras M.J."/>
            <person name="Salas-Masso N."/>
        </authorList>
    </citation>
    <scope>NUCLEOTIDE SEQUENCE [LARGE SCALE GENOMIC DNA]</scope>
    <source>
        <strain evidence="3 4">DSM 18005</strain>
    </source>
</reference>
<name>A0A2N1J2X4_9BACT</name>
<evidence type="ECO:0000259" key="2">
    <source>
        <dbReference type="Pfam" id="PF00857"/>
    </source>
</evidence>
<evidence type="ECO:0000256" key="1">
    <source>
        <dbReference type="ARBA" id="ARBA00022801"/>
    </source>
</evidence>
<comment type="caution">
    <text evidence="3">The sequence shown here is derived from an EMBL/GenBank/DDBJ whole genome shotgun (WGS) entry which is preliminary data.</text>
</comment>
<accession>A0A2N1J2X4</accession>
<dbReference type="InterPro" id="IPR036380">
    <property type="entry name" value="Isochorismatase-like_sf"/>
</dbReference>
<dbReference type="AlphaFoldDB" id="A0A2N1J2X4"/>
<keyword evidence="1 3" id="KW-0378">Hydrolase</keyword>
<proteinExistence type="predicted"/>
<keyword evidence="4" id="KW-1185">Reference proteome</keyword>
<gene>
    <name evidence="3" type="ORF">CP960_06640</name>
</gene>
<protein>
    <submittedName>
        <fullName evidence="3">Cysteine hydrolase</fullName>
    </submittedName>
</protein>